<evidence type="ECO:0000313" key="1">
    <source>
        <dbReference type="EMBL" id="MBR0654908.1"/>
    </source>
</evidence>
<organism evidence="1 2">
    <name type="scientific">Plastoroseomonas arctica</name>
    <dbReference type="NCBI Taxonomy" id="1509237"/>
    <lineage>
        <taxon>Bacteria</taxon>
        <taxon>Pseudomonadati</taxon>
        <taxon>Pseudomonadota</taxon>
        <taxon>Alphaproteobacteria</taxon>
        <taxon>Acetobacterales</taxon>
        <taxon>Acetobacteraceae</taxon>
        <taxon>Plastoroseomonas</taxon>
    </lineage>
</organism>
<gene>
    <name evidence="1" type="ORF">GXW79_07440</name>
</gene>
<proteinExistence type="predicted"/>
<dbReference type="Proteomes" id="UP001196068">
    <property type="component" value="Unassembled WGS sequence"/>
</dbReference>
<dbReference type="EMBL" id="JAAEDH010000006">
    <property type="protein sequence ID" value="MBR0654908.1"/>
    <property type="molecule type" value="Genomic_DNA"/>
</dbReference>
<evidence type="ECO:0000313" key="2">
    <source>
        <dbReference type="Proteomes" id="UP001196068"/>
    </source>
</evidence>
<comment type="caution">
    <text evidence="1">The sequence shown here is derived from an EMBL/GenBank/DDBJ whole genome shotgun (WGS) entry which is preliminary data.</text>
</comment>
<name>A0AAF1JYF0_9PROT</name>
<reference evidence="1" key="1">
    <citation type="submission" date="2020-01" db="EMBL/GenBank/DDBJ databases">
        <authorList>
            <person name="Rat A."/>
        </authorList>
    </citation>
    <scope>NUCLEOTIDE SEQUENCE</scope>
    <source>
        <strain evidence="1">LMG 28251</strain>
    </source>
</reference>
<sequence length="96" mass="10365">MDVAAFARFAFEASEVFTRRSLGLAQNPADAGFRLSDMVLEKQRAFSEGAMAAWEAVMIGTRPDLVAEAALLPAQRQVSENHRRLTDAAMPGAALV</sequence>
<dbReference type="RefSeq" id="WP_211873726.1">
    <property type="nucleotide sequence ID" value="NZ_JAAEDH010000006.1"/>
</dbReference>
<reference evidence="1" key="2">
    <citation type="journal article" date="2021" name="Syst. Appl. Microbiol.">
        <title>Roseomonas hellenica sp. nov., isolated from roots of wild-growing Alkanna tinctoria.</title>
        <authorList>
            <person name="Rat A."/>
            <person name="Naranjo H.D."/>
            <person name="Lebbe L."/>
            <person name="Cnockaert M."/>
            <person name="Krigas N."/>
            <person name="Grigoriadou K."/>
            <person name="Maloupa E."/>
            <person name="Willems A."/>
        </authorList>
    </citation>
    <scope>NUCLEOTIDE SEQUENCE</scope>
    <source>
        <strain evidence="1">LMG 28251</strain>
    </source>
</reference>
<dbReference type="AlphaFoldDB" id="A0AAF1JYF0"/>
<accession>A0AAF1JYF0</accession>
<keyword evidence="2" id="KW-1185">Reference proteome</keyword>
<evidence type="ECO:0008006" key="3">
    <source>
        <dbReference type="Google" id="ProtNLM"/>
    </source>
</evidence>
<protein>
    <recommendedName>
        <fullName evidence="3">Phasin domain-containing protein</fullName>
    </recommendedName>
</protein>